<accession>A0ABV9UJA5</accession>
<gene>
    <name evidence="2" type="ORF">ACFPFX_04375</name>
</gene>
<sequence>MRAGTRTLTAGIGVLAVLAAWPAGAAAVTGEEPCRINTDAAVIRQAPSKNAARAGIGYRDQTCRFHGYTRDVTWAHITMKNSGVDGWVNRDLISTAKEQLAPTGP</sequence>
<dbReference type="EMBL" id="JBHSIZ010000005">
    <property type="protein sequence ID" value="MFC4955530.1"/>
    <property type="molecule type" value="Genomic_DNA"/>
</dbReference>
<proteinExistence type="predicted"/>
<feature type="signal peptide" evidence="1">
    <location>
        <begin position="1"/>
        <end position="25"/>
    </location>
</feature>
<protein>
    <recommendedName>
        <fullName evidence="4">SH3b domain-containing protein</fullName>
    </recommendedName>
</protein>
<evidence type="ECO:0000313" key="3">
    <source>
        <dbReference type="Proteomes" id="UP001595834"/>
    </source>
</evidence>
<feature type="chain" id="PRO_5046438808" description="SH3b domain-containing protein" evidence="1">
    <location>
        <begin position="26"/>
        <end position="105"/>
    </location>
</feature>
<keyword evidence="3" id="KW-1185">Reference proteome</keyword>
<name>A0ABV9UJA5_9ACTN</name>
<dbReference type="RefSeq" id="WP_344370326.1">
    <property type="nucleotide sequence ID" value="NZ_BAAASQ010000001.1"/>
</dbReference>
<evidence type="ECO:0000256" key="1">
    <source>
        <dbReference type="SAM" id="SignalP"/>
    </source>
</evidence>
<dbReference type="Proteomes" id="UP001595834">
    <property type="component" value="Unassembled WGS sequence"/>
</dbReference>
<organism evidence="2 3">
    <name type="scientific">Streptomyces mauvecolor</name>
    <dbReference type="NCBI Taxonomy" id="58345"/>
    <lineage>
        <taxon>Bacteria</taxon>
        <taxon>Bacillati</taxon>
        <taxon>Actinomycetota</taxon>
        <taxon>Actinomycetes</taxon>
        <taxon>Kitasatosporales</taxon>
        <taxon>Streptomycetaceae</taxon>
        <taxon>Streptomyces</taxon>
    </lineage>
</organism>
<evidence type="ECO:0000313" key="2">
    <source>
        <dbReference type="EMBL" id="MFC4955530.1"/>
    </source>
</evidence>
<reference evidence="3" key="1">
    <citation type="journal article" date="2019" name="Int. J. Syst. Evol. Microbiol.">
        <title>The Global Catalogue of Microorganisms (GCM) 10K type strain sequencing project: providing services to taxonomists for standard genome sequencing and annotation.</title>
        <authorList>
            <consortium name="The Broad Institute Genomics Platform"/>
            <consortium name="The Broad Institute Genome Sequencing Center for Infectious Disease"/>
            <person name="Wu L."/>
            <person name="Ma J."/>
        </authorList>
    </citation>
    <scope>NUCLEOTIDE SEQUENCE [LARGE SCALE GENOMIC DNA]</scope>
    <source>
        <strain evidence="3">CCM 7224</strain>
    </source>
</reference>
<evidence type="ECO:0008006" key="4">
    <source>
        <dbReference type="Google" id="ProtNLM"/>
    </source>
</evidence>
<keyword evidence="1" id="KW-0732">Signal</keyword>
<comment type="caution">
    <text evidence="2">The sequence shown here is derived from an EMBL/GenBank/DDBJ whole genome shotgun (WGS) entry which is preliminary data.</text>
</comment>